<evidence type="ECO:0000313" key="2">
    <source>
        <dbReference type="EMBL" id="SIS97767.1"/>
    </source>
</evidence>
<dbReference type="Pfam" id="PF12680">
    <property type="entry name" value="SnoaL_2"/>
    <property type="match status" value="1"/>
</dbReference>
<dbReference type="AlphaFoldDB" id="A0A173MH27"/>
<gene>
    <name evidence="2" type="ORF">SAMN05421788_102444</name>
</gene>
<reference evidence="3" key="1">
    <citation type="submission" date="2017-01" db="EMBL/GenBank/DDBJ databases">
        <authorList>
            <person name="Varghese N."/>
            <person name="Submissions S."/>
        </authorList>
    </citation>
    <scope>NUCLEOTIDE SEQUENCE [LARGE SCALE GENOMIC DNA]</scope>
    <source>
        <strain evidence="3">DSM 21054</strain>
    </source>
</reference>
<keyword evidence="3" id="KW-1185">Reference proteome</keyword>
<dbReference type="Proteomes" id="UP000186917">
    <property type="component" value="Unassembled WGS sequence"/>
</dbReference>
<dbReference type="Gene3D" id="3.10.450.50">
    <property type="match status" value="1"/>
</dbReference>
<dbReference type="InterPro" id="IPR032710">
    <property type="entry name" value="NTF2-like_dom_sf"/>
</dbReference>
<sequence>MDERLSVIYKTLVKNFYRLLEDQNLPAVVECFAEEGYFWDVELSRRYRGGREIAEGVAVYFTAFPNAHRELYEMHVSGAHKAVVVVELSLNGTQQGPLVLPWGIIEPAGKNIHVPCCEILSLEDGKIISYHCYIPYSMLLRQLGK</sequence>
<name>A0A173MH27_9BACT</name>
<dbReference type="STRING" id="477680.SAMN05421788_102444"/>
<dbReference type="KEGG" id="fln:FLA_2944"/>
<organism evidence="2 3">
    <name type="scientific">Filimonas lacunae</name>
    <dbReference type="NCBI Taxonomy" id="477680"/>
    <lineage>
        <taxon>Bacteria</taxon>
        <taxon>Pseudomonadati</taxon>
        <taxon>Bacteroidota</taxon>
        <taxon>Chitinophagia</taxon>
        <taxon>Chitinophagales</taxon>
        <taxon>Chitinophagaceae</taxon>
        <taxon>Filimonas</taxon>
    </lineage>
</organism>
<dbReference type="GO" id="GO:0016853">
    <property type="term" value="F:isomerase activity"/>
    <property type="evidence" value="ECO:0007669"/>
    <property type="project" value="UniProtKB-KW"/>
</dbReference>
<dbReference type="EMBL" id="FTOR01000002">
    <property type="protein sequence ID" value="SIS97767.1"/>
    <property type="molecule type" value="Genomic_DNA"/>
</dbReference>
<dbReference type="OrthoDB" id="129343at2"/>
<evidence type="ECO:0000313" key="3">
    <source>
        <dbReference type="Proteomes" id="UP000186917"/>
    </source>
</evidence>
<protein>
    <submittedName>
        <fullName evidence="2">Ketosteroid isomerase-related protein</fullName>
    </submittedName>
</protein>
<dbReference type="InterPro" id="IPR037401">
    <property type="entry name" value="SnoaL-like"/>
</dbReference>
<keyword evidence="2" id="KW-0413">Isomerase</keyword>
<dbReference type="SUPFAM" id="SSF54427">
    <property type="entry name" value="NTF2-like"/>
    <property type="match status" value="1"/>
</dbReference>
<evidence type="ECO:0000259" key="1">
    <source>
        <dbReference type="Pfam" id="PF12680"/>
    </source>
</evidence>
<accession>A0A173MH27</accession>
<feature type="domain" description="SnoaL-like" evidence="1">
    <location>
        <begin position="13"/>
        <end position="129"/>
    </location>
</feature>
<dbReference type="RefSeq" id="WP_076378194.1">
    <property type="nucleotide sequence ID" value="NZ_AP017422.1"/>
</dbReference>
<proteinExistence type="predicted"/>